<evidence type="ECO:0000256" key="1">
    <source>
        <dbReference type="SAM" id="SignalP"/>
    </source>
</evidence>
<name>A0A3S0ZNE7_ELYCH</name>
<feature type="signal peptide" evidence="1">
    <location>
        <begin position="1"/>
        <end position="16"/>
    </location>
</feature>
<dbReference type="AlphaFoldDB" id="A0A3S0ZNE7"/>
<dbReference type="EMBL" id="RQTK01001203">
    <property type="protein sequence ID" value="RUS71510.1"/>
    <property type="molecule type" value="Genomic_DNA"/>
</dbReference>
<comment type="caution">
    <text evidence="2">The sequence shown here is derived from an EMBL/GenBank/DDBJ whole genome shotgun (WGS) entry which is preliminary data.</text>
</comment>
<sequence>MYNLIVFFASSALVSALPQASDAPLTGCATEVTACEQRYLTSIHSATFDRSANCLAATALESCLSQREALLECQSALPQIASIKQTYDDSLNSPQCSTPEAKACAQNVFSCTQTYNTQMANSTAACQAANSYLVCLGGVVCNSPGVRLEMVRGFAAIKRALSAGGQNCTFVASALSAATDCTADVMKCESDFKAAANTTGDDVTASCNVAATFLACLDNKDNSQECSSVKQAIATLRSSYAAQIKALGCSSIGPAGAGPLKCSKDIQDCQQRFIVDNTKAGDDNTKACQAGEALGNCLFSIETRPECGGAKKIIDSIRGSYHDQINTQGCASIIRPQQTQCQKDVVTCEQTFQNAIKATPNNAVAQCNAGVVFMSCLDQYDHKVECLAAQSAIASMRALFSTQIAAAGCGTGVKPTVTPCQGDVMGCVQAFVDAVKIAGNNVDKQCSAGATLTKCFDDKNKAPECAAVKGTIATLRNTFSSQIRTDGCVGNVDPNDKGVKCSLDITDCEETFQTQVNDAGTDIKSQCSAGATLEACLSQVEQNSDCSGAKKSVDAVKNMYQQQIDQTAC</sequence>
<keyword evidence="1" id="KW-0732">Signal</keyword>
<evidence type="ECO:0000313" key="2">
    <source>
        <dbReference type="EMBL" id="RUS71510.1"/>
    </source>
</evidence>
<organism evidence="2 3">
    <name type="scientific">Elysia chlorotica</name>
    <name type="common">Eastern emerald elysia</name>
    <name type="synonym">Sea slug</name>
    <dbReference type="NCBI Taxonomy" id="188477"/>
    <lineage>
        <taxon>Eukaryota</taxon>
        <taxon>Metazoa</taxon>
        <taxon>Spiralia</taxon>
        <taxon>Lophotrochozoa</taxon>
        <taxon>Mollusca</taxon>
        <taxon>Gastropoda</taxon>
        <taxon>Heterobranchia</taxon>
        <taxon>Euthyneura</taxon>
        <taxon>Panpulmonata</taxon>
        <taxon>Sacoglossa</taxon>
        <taxon>Placobranchoidea</taxon>
        <taxon>Plakobranchidae</taxon>
        <taxon>Elysia</taxon>
    </lineage>
</organism>
<feature type="non-terminal residue" evidence="2">
    <location>
        <position position="569"/>
    </location>
</feature>
<gene>
    <name evidence="2" type="ORF">EGW08_020723</name>
</gene>
<dbReference type="Proteomes" id="UP000271974">
    <property type="component" value="Unassembled WGS sequence"/>
</dbReference>
<evidence type="ECO:0000313" key="3">
    <source>
        <dbReference type="Proteomes" id="UP000271974"/>
    </source>
</evidence>
<keyword evidence="3" id="KW-1185">Reference proteome</keyword>
<feature type="chain" id="PRO_5018734962" evidence="1">
    <location>
        <begin position="17"/>
        <end position="569"/>
    </location>
</feature>
<protein>
    <submittedName>
        <fullName evidence="2">Uncharacterized protein</fullName>
    </submittedName>
</protein>
<proteinExistence type="predicted"/>
<reference evidence="2 3" key="1">
    <citation type="submission" date="2019-01" db="EMBL/GenBank/DDBJ databases">
        <title>A draft genome assembly of the solar-powered sea slug Elysia chlorotica.</title>
        <authorList>
            <person name="Cai H."/>
            <person name="Li Q."/>
            <person name="Fang X."/>
            <person name="Li J."/>
            <person name="Curtis N.E."/>
            <person name="Altenburger A."/>
            <person name="Shibata T."/>
            <person name="Feng M."/>
            <person name="Maeda T."/>
            <person name="Schwartz J.A."/>
            <person name="Shigenobu S."/>
            <person name="Lundholm N."/>
            <person name="Nishiyama T."/>
            <person name="Yang H."/>
            <person name="Hasebe M."/>
            <person name="Li S."/>
            <person name="Pierce S.K."/>
            <person name="Wang J."/>
        </authorList>
    </citation>
    <scope>NUCLEOTIDE SEQUENCE [LARGE SCALE GENOMIC DNA]</scope>
    <source>
        <strain evidence="2">EC2010</strain>
        <tissue evidence="2">Whole organism of an adult</tissue>
    </source>
</reference>
<accession>A0A3S0ZNE7</accession>
<dbReference type="OrthoDB" id="10425520at2759"/>